<gene>
    <name evidence="2" type="ORF">AFE02nite_21300</name>
</gene>
<feature type="compositionally biased region" description="Basic residues" evidence="1">
    <location>
        <begin position="46"/>
        <end position="56"/>
    </location>
</feature>
<name>A0A511YZ37_9CELL</name>
<evidence type="ECO:0000313" key="3">
    <source>
        <dbReference type="Proteomes" id="UP000321484"/>
    </source>
</evidence>
<reference evidence="2 3" key="1">
    <citation type="submission" date="2019-07" db="EMBL/GenBank/DDBJ databases">
        <title>Whole genome shotgun sequence of Actinotalea fermentans NBRC 105374.</title>
        <authorList>
            <person name="Hosoyama A."/>
            <person name="Uohara A."/>
            <person name="Ohji S."/>
            <person name="Ichikawa N."/>
        </authorList>
    </citation>
    <scope>NUCLEOTIDE SEQUENCE [LARGE SCALE GENOMIC DNA]</scope>
    <source>
        <strain evidence="2 3">NBRC 105374</strain>
    </source>
</reference>
<dbReference type="EMBL" id="BJYK01000006">
    <property type="protein sequence ID" value="GEN80396.1"/>
    <property type="molecule type" value="Genomic_DNA"/>
</dbReference>
<accession>A0A511YZ37</accession>
<proteinExistence type="predicted"/>
<keyword evidence="3" id="KW-1185">Reference proteome</keyword>
<sequence length="56" mass="5167">MTRLVTIDGPDGAGTPAGAVVGEVTSGNVAAAADVGGVSGGTGSSVRRRVGRGNAG</sequence>
<protein>
    <submittedName>
        <fullName evidence="2">Uncharacterized protein</fullName>
    </submittedName>
</protein>
<organism evidence="2 3">
    <name type="scientific">Actinotalea fermentans</name>
    <dbReference type="NCBI Taxonomy" id="43671"/>
    <lineage>
        <taxon>Bacteria</taxon>
        <taxon>Bacillati</taxon>
        <taxon>Actinomycetota</taxon>
        <taxon>Actinomycetes</taxon>
        <taxon>Micrococcales</taxon>
        <taxon>Cellulomonadaceae</taxon>
        <taxon>Actinotalea</taxon>
    </lineage>
</organism>
<evidence type="ECO:0000313" key="2">
    <source>
        <dbReference type="EMBL" id="GEN80396.1"/>
    </source>
</evidence>
<dbReference type="Proteomes" id="UP000321484">
    <property type="component" value="Unassembled WGS sequence"/>
</dbReference>
<dbReference type="AlphaFoldDB" id="A0A511YZ37"/>
<feature type="region of interest" description="Disordered" evidence="1">
    <location>
        <begin position="36"/>
        <end position="56"/>
    </location>
</feature>
<comment type="caution">
    <text evidence="2">The sequence shown here is derived from an EMBL/GenBank/DDBJ whole genome shotgun (WGS) entry which is preliminary data.</text>
</comment>
<evidence type="ECO:0000256" key="1">
    <source>
        <dbReference type="SAM" id="MobiDB-lite"/>
    </source>
</evidence>